<dbReference type="STRING" id="1499967.U27_00020"/>
<dbReference type="HOGENOM" id="CLU_1060324_0_0_0"/>
<keyword evidence="2" id="KW-1185">Reference proteome</keyword>
<gene>
    <name evidence="1" type="ORF">U27_00020</name>
</gene>
<proteinExistence type="predicted"/>
<sequence length="262" mass="29852">MDLSKEKQIEIQAKLPQITEIQRRLLLPVDILAMKIGPYKNIESAIVCLRDASTVATEAVYALSQAYLHLFWYREEHPDAPLEKEACAYCKFYIDDVALRLYAAAEHLANFVIAFLNIEKSKLKQCKTKKPSSLASRVGKYMFAEMPTHDITVSIKKLKDDKNWEEIMTYRNNWVHEQPPLVDGLGIVYERKSRWRTTDNGVGLFGGGDQPKHSIDSLLTMVSSASHAFVNLLSELSDILFAHLRDFGIDFDQNTGKPKFNL</sequence>
<dbReference type="AlphaFoldDB" id="A0A081C6C4"/>
<reference evidence="1" key="1">
    <citation type="journal article" date="2015" name="PeerJ">
        <title>First genomic representation of candidate bacterial phylum KSB3 points to enhanced environmental sensing as a trigger of wastewater bulking.</title>
        <authorList>
            <person name="Sekiguchi Y."/>
            <person name="Ohashi A."/>
            <person name="Parks D.H."/>
            <person name="Yamauchi T."/>
            <person name="Tyson G.W."/>
            <person name="Hugenholtz P."/>
        </authorList>
    </citation>
    <scope>NUCLEOTIDE SEQUENCE [LARGE SCALE GENOMIC DNA]</scope>
</reference>
<evidence type="ECO:0000313" key="2">
    <source>
        <dbReference type="Proteomes" id="UP000030661"/>
    </source>
</evidence>
<accession>A0A081C6C4</accession>
<evidence type="ECO:0000313" key="1">
    <source>
        <dbReference type="EMBL" id="GAK60129.1"/>
    </source>
</evidence>
<evidence type="ECO:0008006" key="3">
    <source>
        <dbReference type="Google" id="ProtNLM"/>
    </source>
</evidence>
<name>A0A081C6C4_VECG1</name>
<organism evidence="1">
    <name type="scientific">Vecturithrix granuli</name>
    <dbReference type="NCBI Taxonomy" id="1499967"/>
    <lineage>
        <taxon>Bacteria</taxon>
        <taxon>Candidatus Moduliflexota</taxon>
        <taxon>Candidatus Vecturitrichia</taxon>
        <taxon>Candidatus Vecturitrichales</taxon>
        <taxon>Candidatus Vecturitrichaceae</taxon>
        <taxon>Candidatus Vecturithrix</taxon>
    </lineage>
</organism>
<protein>
    <recommendedName>
        <fullName evidence="3">Cthe-2314-like HEPN domain-containing protein</fullName>
    </recommendedName>
</protein>
<dbReference type="Proteomes" id="UP000030661">
    <property type="component" value="Unassembled WGS sequence"/>
</dbReference>
<dbReference type="EMBL" id="DF820472">
    <property type="protein sequence ID" value="GAK60129.1"/>
    <property type="molecule type" value="Genomic_DNA"/>
</dbReference>